<proteinExistence type="predicted"/>
<feature type="non-terminal residue" evidence="1">
    <location>
        <position position="95"/>
    </location>
</feature>
<dbReference type="AlphaFoldDB" id="A0A8J2H4V9"/>
<gene>
    <name evidence="1" type="ORF">HICCMSTLAB_LOCUS162</name>
</gene>
<accession>A0A8J2H4V9</accession>
<keyword evidence="2" id="KW-1185">Reference proteome</keyword>
<dbReference type="EMBL" id="CAJNRD030000860">
    <property type="protein sequence ID" value="CAG5072562.1"/>
    <property type="molecule type" value="Genomic_DNA"/>
</dbReference>
<protein>
    <submittedName>
        <fullName evidence="1">Uncharacterized protein</fullName>
    </submittedName>
</protein>
<reference evidence="1" key="1">
    <citation type="submission" date="2021-04" db="EMBL/GenBank/DDBJ databases">
        <authorList>
            <person name="Chebbi M.A.C M."/>
        </authorList>
    </citation>
    <scope>NUCLEOTIDE SEQUENCE</scope>
</reference>
<organism evidence="1 2">
    <name type="scientific">Cotesia congregata</name>
    <name type="common">Parasitoid wasp</name>
    <name type="synonym">Apanteles congregatus</name>
    <dbReference type="NCBI Taxonomy" id="51543"/>
    <lineage>
        <taxon>Eukaryota</taxon>
        <taxon>Metazoa</taxon>
        <taxon>Ecdysozoa</taxon>
        <taxon>Arthropoda</taxon>
        <taxon>Hexapoda</taxon>
        <taxon>Insecta</taxon>
        <taxon>Pterygota</taxon>
        <taxon>Neoptera</taxon>
        <taxon>Endopterygota</taxon>
        <taxon>Hymenoptera</taxon>
        <taxon>Apocrita</taxon>
        <taxon>Ichneumonoidea</taxon>
        <taxon>Braconidae</taxon>
        <taxon>Microgastrinae</taxon>
        <taxon>Cotesia</taxon>
    </lineage>
</organism>
<dbReference type="OrthoDB" id="7688248at2759"/>
<sequence length="95" mass="10829">DAFEIIVEDVFCPVFSKEYMGLCEMLDEPILLGPAIRMFGFKTCPPPVGVYGNQGLEIPMESLPDEFISNKYLVVLELLYEDEKLVVLNIYSNFQ</sequence>
<name>A0A8J2H4V9_COTCN</name>
<comment type="caution">
    <text evidence="1">The sequence shown here is derived from an EMBL/GenBank/DDBJ whole genome shotgun (WGS) entry which is preliminary data.</text>
</comment>
<evidence type="ECO:0000313" key="2">
    <source>
        <dbReference type="Proteomes" id="UP000786811"/>
    </source>
</evidence>
<dbReference type="Proteomes" id="UP000786811">
    <property type="component" value="Unassembled WGS sequence"/>
</dbReference>
<evidence type="ECO:0000313" key="1">
    <source>
        <dbReference type="EMBL" id="CAG5072562.1"/>
    </source>
</evidence>